<evidence type="ECO:0000313" key="3">
    <source>
        <dbReference type="EMBL" id="OGL67056.1"/>
    </source>
</evidence>
<dbReference type="Proteomes" id="UP000177885">
    <property type="component" value="Unassembled WGS sequence"/>
</dbReference>
<dbReference type="AlphaFoldDB" id="A0A1F7TM46"/>
<accession>A0A1F7TM46</accession>
<feature type="domain" description="GerMN" evidence="2">
    <location>
        <begin position="244"/>
        <end position="333"/>
    </location>
</feature>
<dbReference type="EMBL" id="MGDT01000004">
    <property type="protein sequence ID" value="OGL67056.1"/>
    <property type="molecule type" value="Genomic_DNA"/>
</dbReference>
<gene>
    <name evidence="3" type="ORF">A2856_01065</name>
</gene>
<keyword evidence="1" id="KW-0732">Signal</keyword>
<dbReference type="STRING" id="1802385.A2856_01065"/>
<proteinExistence type="predicted"/>
<feature type="chain" id="PRO_5009532900" description="GerMN domain-containing protein" evidence="1">
    <location>
        <begin position="22"/>
        <end position="334"/>
    </location>
</feature>
<evidence type="ECO:0000259" key="2">
    <source>
        <dbReference type="SMART" id="SM00909"/>
    </source>
</evidence>
<name>A0A1F7TM46_9BACT</name>
<evidence type="ECO:0000313" key="4">
    <source>
        <dbReference type="Proteomes" id="UP000177885"/>
    </source>
</evidence>
<dbReference type="InterPro" id="IPR018911">
    <property type="entry name" value="Gmad2_Ig-like_dom"/>
</dbReference>
<comment type="caution">
    <text evidence="3">The sequence shown here is derived from an EMBL/GenBank/DDBJ whole genome shotgun (WGS) entry which is preliminary data.</text>
</comment>
<dbReference type="SMART" id="SM00909">
    <property type="entry name" value="Germane"/>
    <property type="match status" value="1"/>
</dbReference>
<sequence>MKRLFPALIASLLLVGAGCFSFPDGGEPAVPSIEPISELFGAVEAYDEATRTITLRSPDYGLDEVVVVPLVDVSETVVGQLVTLSGERDLSTRSVTATSLVVEDRPNLVVTSPTAGSVVTSPLVVFGFGRTFEQSFAWRIKDGADKVVASGHATTSAPDVGMYGPFRVEVILPAMTEKAFTLEVFTYSAKDGSVQDLVTVPLTLLTTDVSTFDLYYPNRLKGSAQDCALVFPVSRTVAKTSAVGRAALTGLLAGPTQAERNQGYFTSVNAGTELQSLAINDGVAMADFNSYLNAAGSCRATSIRSQIEQTLKQFPSVTSVIISVDGDAETALQP</sequence>
<reference evidence="3 4" key="1">
    <citation type="journal article" date="2016" name="Nat. Commun.">
        <title>Thousands of microbial genomes shed light on interconnected biogeochemical processes in an aquifer system.</title>
        <authorList>
            <person name="Anantharaman K."/>
            <person name="Brown C.T."/>
            <person name="Hug L.A."/>
            <person name="Sharon I."/>
            <person name="Castelle C.J."/>
            <person name="Probst A.J."/>
            <person name="Thomas B.C."/>
            <person name="Singh A."/>
            <person name="Wilkins M.J."/>
            <person name="Karaoz U."/>
            <person name="Brodie E.L."/>
            <person name="Williams K.H."/>
            <person name="Hubbard S.S."/>
            <person name="Banfield J.F."/>
        </authorList>
    </citation>
    <scope>NUCLEOTIDE SEQUENCE [LARGE SCALE GENOMIC DNA]</scope>
</reference>
<feature type="signal peptide" evidence="1">
    <location>
        <begin position="1"/>
        <end position="21"/>
    </location>
</feature>
<dbReference type="Pfam" id="PF10646">
    <property type="entry name" value="Germane"/>
    <property type="match status" value="1"/>
</dbReference>
<dbReference type="PROSITE" id="PS51257">
    <property type="entry name" value="PROKAR_LIPOPROTEIN"/>
    <property type="match status" value="1"/>
</dbReference>
<protein>
    <recommendedName>
        <fullName evidence="2">GerMN domain-containing protein</fullName>
    </recommendedName>
</protein>
<evidence type="ECO:0000256" key="1">
    <source>
        <dbReference type="SAM" id="SignalP"/>
    </source>
</evidence>
<dbReference type="InterPro" id="IPR019606">
    <property type="entry name" value="GerMN"/>
</dbReference>
<dbReference type="Pfam" id="PF10648">
    <property type="entry name" value="Gmad2"/>
    <property type="match status" value="1"/>
</dbReference>
<organism evidence="3 4">
    <name type="scientific">Candidatus Uhrbacteria bacterium RIFCSPHIGHO2_01_FULL_63_20</name>
    <dbReference type="NCBI Taxonomy" id="1802385"/>
    <lineage>
        <taxon>Bacteria</taxon>
        <taxon>Candidatus Uhriibacteriota</taxon>
    </lineage>
</organism>